<evidence type="ECO:0000313" key="1">
    <source>
        <dbReference type="EMBL" id="KAI4860043.1"/>
    </source>
</evidence>
<comment type="caution">
    <text evidence="1">The sequence shown here is derived from an EMBL/GenBank/DDBJ whole genome shotgun (WGS) entry which is preliminary data.</text>
</comment>
<evidence type="ECO:0000313" key="2">
    <source>
        <dbReference type="Proteomes" id="UP001497700"/>
    </source>
</evidence>
<accession>A0ACB9YLL6</accession>
<dbReference type="Proteomes" id="UP001497700">
    <property type="component" value="Unassembled WGS sequence"/>
</dbReference>
<gene>
    <name evidence="1" type="ORF">F4820DRAFT_462024</name>
</gene>
<dbReference type="EMBL" id="MU393602">
    <property type="protein sequence ID" value="KAI4860043.1"/>
    <property type="molecule type" value="Genomic_DNA"/>
</dbReference>
<name>A0ACB9YLL6_9PEZI</name>
<keyword evidence="2" id="KW-1185">Reference proteome</keyword>
<sequence>MSNSGGTLTLPSPTHPHHHHVDVQAGLRSLRRSLSRSPSKFPLVRTTSQSSSDAGSSPSSPSIRRVQSQYFGQNTPLHPPSGTQPHTQSPLATPFRPNAKLSLRSAKSTKSPASTSNLNKPLSRHRTSPRTSPRSPSRRALSQVSTSGNSIPSTPSSSAELAPSGQENTHILRTRSPAPRKASDKASNRHSMHLDMSGSSQLGTPRFGDLNTATAPVASPLKRSDATMSLDQQLSGSPNPKRRSYGPMNLDADFNIFNHGSLSPNSVFQDDSSREYEWTSSTSTNISEPLASMASSPAMRRAGSLRKSTLQQRERSWGKRHAAQQLSQNSSEAGTPRQRERTSWGKRQAAQHLATIPNETATPNAKNRPRLSLDHFVPPQPRESPFSAQGPLPNPSAHMLNQQTHQPHPLSYAMNTSSTSTLADELPALPTPYIERSRAPMNFSKSLPVGAVRPQPERLGQAAGSVSTPDYKSAKPFEGAFASTGLVSKKFHNPELGTTASAYGAPPDTPCKKHYGGGTFATFPQPWSGNSKQRGRHVRHTFGITTTPFDPATPNRSTTLFTEQPRPVLFGFSNHSRKGSLLSLYSDDGRSPSRKAGDGESSNDGDLPPTPTKQLPLSQASSRKSKLSNESPTTNRRLPALMSAAGDGTTLQQEPTVTCKYSPATRPCNDREGEGNIVFVDDASELPKPVVRGTPSTVLLLSSFSRSRAKRRPFPTPTPLEVNLMAALVGSPARVHCAKNNSVFVASPLERLEFAENDSPRTPSGNIVPPDASRLSISNPTDGLLFPGTDSQKSAFPPATPTARHGNGPLFFERRAITPINGISQELDASLMARFGKVEPIGKGEYSMVYKVTDMGPSARGAAYQGFFSTPTHHRTPSPPIGKAYAVKKLTSPIIGRRDRALRLREVYVLEKLRGCDHIVQLVKDWEDNDCLYIQTEFCEEGSLDRFLNYVGVRGRLDDFRIWKIMLEISKGIRHIHSAGFIHLDLKPANIFIDHQGTLKIGDFGLSTPLPLEKGPDLEGDREYLAPEALRSEIGQPADIFALGLIIMEIAANVKLPENGATWSALREGDFSDVPTLTQDSTSVARDANGMPLDDSDRGTNVFGEKPPSRYKFQRAARQSGDIFGLGRKSELQDPPDFMKDPTHPYSLDAVVKWMLSSEPICRPTVYQILGFEVLSWVSNRRRAAATVFEGNWGPADEVMQPISLDVQMTDV</sequence>
<protein>
    <submittedName>
        <fullName evidence="1">Uncharacterized protein</fullName>
    </submittedName>
</protein>
<proteinExistence type="predicted"/>
<reference evidence="1 2" key="1">
    <citation type="journal article" date="2022" name="New Phytol.">
        <title>Ecological generalism drives hyperdiversity of secondary metabolite gene clusters in xylarialean endophytes.</title>
        <authorList>
            <person name="Franco M.E.E."/>
            <person name="Wisecaver J.H."/>
            <person name="Arnold A.E."/>
            <person name="Ju Y.M."/>
            <person name="Slot J.C."/>
            <person name="Ahrendt S."/>
            <person name="Moore L.P."/>
            <person name="Eastman K.E."/>
            <person name="Scott K."/>
            <person name="Konkel Z."/>
            <person name="Mondo S.J."/>
            <person name="Kuo A."/>
            <person name="Hayes R.D."/>
            <person name="Haridas S."/>
            <person name="Andreopoulos B."/>
            <person name="Riley R."/>
            <person name="LaButti K."/>
            <person name="Pangilinan J."/>
            <person name="Lipzen A."/>
            <person name="Amirebrahimi M."/>
            <person name="Yan J."/>
            <person name="Adam C."/>
            <person name="Keymanesh K."/>
            <person name="Ng V."/>
            <person name="Louie K."/>
            <person name="Northen T."/>
            <person name="Drula E."/>
            <person name="Henrissat B."/>
            <person name="Hsieh H.M."/>
            <person name="Youens-Clark K."/>
            <person name="Lutzoni F."/>
            <person name="Miadlikowska J."/>
            <person name="Eastwood D.C."/>
            <person name="Hamelin R.C."/>
            <person name="Grigoriev I.V."/>
            <person name="U'Ren J.M."/>
        </authorList>
    </citation>
    <scope>NUCLEOTIDE SEQUENCE [LARGE SCALE GENOMIC DNA]</scope>
    <source>
        <strain evidence="1 2">CBS 119005</strain>
    </source>
</reference>
<organism evidence="1 2">
    <name type="scientific">Hypoxylon rubiginosum</name>
    <dbReference type="NCBI Taxonomy" id="110542"/>
    <lineage>
        <taxon>Eukaryota</taxon>
        <taxon>Fungi</taxon>
        <taxon>Dikarya</taxon>
        <taxon>Ascomycota</taxon>
        <taxon>Pezizomycotina</taxon>
        <taxon>Sordariomycetes</taxon>
        <taxon>Xylariomycetidae</taxon>
        <taxon>Xylariales</taxon>
        <taxon>Hypoxylaceae</taxon>
        <taxon>Hypoxylon</taxon>
    </lineage>
</organism>